<dbReference type="InterPro" id="IPR013977">
    <property type="entry name" value="GcvT_C"/>
</dbReference>
<dbReference type="Pfam" id="PF01266">
    <property type="entry name" value="DAO"/>
    <property type="match status" value="1"/>
</dbReference>
<dbReference type="PANTHER" id="PTHR43757:SF2">
    <property type="entry name" value="AMINOMETHYLTRANSFERASE, MITOCHONDRIAL"/>
    <property type="match status" value="1"/>
</dbReference>
<evidence type="ECO:0000259" key="4">
    <source>
        <dbReference type="Pfam" id="PF01571"/>
    </source>
</evidence>
<dbReference type="InterPro" id="IPR029043">
    <property type="entry name" value="GcvT/YgfZ_C"/>
</dbReference>
<evidence type="ECO:0000313" key="7">
    <source>
        <dbReference type="EMBL" id="RCW23941.1"/>
    </source>
</evidence>
<dbReference type="SUPFAM" id="SSF101790">
    <property type="entry name" value="Aminomethyltransferase beta-barrel domain"/>
    <property type="match status" value="1"/>
</dbReference>
<feature type="domain" description="GCVT N-terminal" evidence="4">
    <location>
        <begin position="425"/>
        <end position="701"/>
    </location>
</feature>
<dbReference type="InterPro" id="IPR006222">
    <property type="entry name" value="GCVT_N"/>
</dbReference>
<reference evidence="7 8" key="1">
    <citation type="submission" date="2018-07" db="EMBL/GenBank/DDBJ databases">
        <title>Genomic Encyclopedia of Type Strains, Phase IV (KMG-IV): sequencing the most valuable type-strain genomes for metagenomic binning, comparative biology and taxonomic classification.</title>
        <authorList>
            <person name="Goeker M."/>
        </authorList>
    </citation>
    <scope>NUCLEOTIDE SEQUENCE [LARGE SCALE GENOMIC DNA]</scope>
    <source>
        <strain evidence="7 8">DSM 25528</strain>
    </source>
</reference>
<evidence type="ECO:0000256" key="2">
    <source>
        <dbReference type="ARBA" id="ARBA00023002"/>
    </source>
</evidence>
<dbReference type="Pfam" id="PF01571">
    <property type="entry name" value="GCV_T"/>
    <property type="match status" value="1"/>
</dbReference>
<sequence length="805" mass="87424">MSFRADRHVHILIIGGGAIGTSVAYHLARDGAKDVLLVEKAMLTHGCTWHAAGLVGQLRGKRNLTRLMQNSVAVFDRLEEETGQHIAWKKVGSLRLAGSPERWSEIRRSMTQAKSFGVECYSLSADEAAGRFPYIVKDGIEGAAFIPGDGYIDPYSLTMAYARGARMNGAKIEEGVTVEEIVIENRRAVGVVTNGGTISCDILVNCAGLWAKRVGEMAGVPLAAGVVEHQYFLTEKKLTLPPDLTTLRDPDNNFYLKPDTGSFAIGGWEDGTKGCWRGKPPIDFGRELFEPNWERLELFALPTATRIPALNEIGIQTVINGPIPVSFDGEPIMGLAPELDNFYVACGFTAGIAASGGAGLALSNLILHGDAGMDLWPFDVRRFGAVHAQGRYLEERAIEAYGAYYKVHWPGEEAQAVRGLRRSPLHETLAKNGAVFGSKFGWERPNWFAPRGSEGKDIPSFEGKPNWFDAVGEEVKAIRERAALIDQSSFSKFEISGVGAWEAMQRIAANDLSGTSGKAVYTQLCNERGGIEADVTIVHVSDDLLYLITGSGFGVRDGNWVSRHLPDGVTLRDVTNRFATLNICGPHARDILQSVSDDDLSNAAFPFLSAKRIEVGAATALAVRIGYVGELGYELYIDQEYAAHVYDTLKTAGEPFGIADAGYRAIDAARMEKGYLYWSGDITPDYNPYEAGLGFCVALNKGDFIGRDALAAIKAEGVKRKLVSYTVEGFAPFHGGEAVLLDGKVVGSTASTGYGYTLGKTIAFGYLPAEIATKEDFEIEAFGKTYQARRGARTLYDPKMERLKA</sequence>
<dbReference type="Gene3D" id="3.30.9.10">
    <property type="entry name" value="D-Amino Acid Oxidase, subunit A, domain 2"/>
    <property type="match status" value="1"/>
</dbReference>
<feature type="domain" description="FAD dependent oxidoreductase central" evidence="6">
    <location>
        <begin position="368"/>
        <end position="423"/>
    </location>
</feature>
<dbReference type="InterPro" id="IPR032503">
    <property type="entry name" value="FAO_M"/>
</dbReference>
<keyword evidence="2" id="KW-0560">Oxidoreductase</keyword>
<gene>
    <name evidence="7" type="ORF">DFR48_10663</name>
</gene>
<feature type="domain" description="FAD dependent oxidoreductase" evidence="3">
    <location>
        <begin position="11"/>
        <end position="364"/>
    </location>
</feature>
<proteinExistence type="inferred from homology"/>
<dbReference type="SUPFAM" id="SSF103025">
    <property type="entry name" value="Folate-binding domain"/>
    <property type="match status" value="1"/>
</dbReference>
<dbReference type="Proteomes" id="UP000252582">
    <property type="component" value="Unassembled WGS sequence"/>
</dbReference>
<dbReference type="Pfam" id="PF16350">
    <property type="entry name" value="FAO_M"/>
    <property type="match status" value="1"/>
</dbReference>
<dbReference type="AlphaFoldDB" id="A0A6I7HME9"/>
<dbReference type="EMBL" id="QPIX01000006">
    <property type="protein sequence ID" value="RCW23941.1"/>
    <property type="molecule type" value="Genomic_DNA"/>
</dbReference>
<dbReference type="Gene3D" id="3.50.50.60">
    <property type="entry name" value="FAD/NAD(P)-binding domain"/>
    <property type="match status" value="1"/>
</dbReference>
<accession>A0A6I7HME9</accession>
<dbReference type="SUPFAM" id="SSF54373">
    <property type="entry name" value="FAD-linked reductases, C-terminal domain"/>
    <property type="match status" value="1"/>
</dbReference>
<dbReference type="Gene3D" id="3.30.1360.120">
    <property type="entry name" value="Probable tRNA modification gtpase trme, domain 1"/>
    <property type="match status" value="1"/>
</dbReference>
<dbReference type="SUPFAM" id="SSF51905">
    <property type="entry name" value="FAD/NAD(P)-binding domain"/>
    <property type="match status" value="1"/>
</dbReference>
<dbReference type="InterPro" id="IPR036188">
    <property type="entry name" value="FAD/NAD-bd_sf"/>
</dbReference>
<keyword evidence="8" id="KW-1185">Reference proteome</keyword>
<dbReference type="InterPro" id="IPR006076">
    <property type="entry name" value="FAD-dep_OxRdtase"/>
</dbReference>
<evidence type="ECO:0000313" key="8">
    <source>
        <dbReference type="Proteomes" id="UP000252582"/>
    </source>
</evidence>
<evidence type="ECO:0000259" key="6">
    <source>
        <dbReference type="Pfam" id="PF16350"/>
    </source>
</evidence>
<dbReference type="RefSeq" id="WP_114363368.1">
    <property type="nucleotide sequence ID" value="NZ_QPIX01000006.1"/>
</dbReference>
<evidence type="ECO:0000259" key="3">
    <source>
        <dbReference type="Pfam" id="PF01266"/>
    </source>
</evidence>
<dbReference type="PANTHER" id="PTHR43757">
    <property type="entry name" value="AMINOMETHYLTRANSFERASE"/>
    <property type="match status" value="1"/>
</dbReference>
<feature type="domain" description="Aminomethyltransferase C-terminal" evidence="5">
    <location>
        <begin position="720"/>
        <end position="797"/>
    </location>
</feature>
<evidence type="ECO:0000259" key="5">
    <source>
        <dbReference type="Pfam" id="PF08669"/>
    </source>
</evidence>
<protein>
    <submittedName>
        <fullName evidence="7">4-methylaminobutanoate oxidase (Formaldehyde-forming)</fullName>
    </submittedName>
</protein>
<evidence type="ECO:0000256" key="1">
    <source>
        <dbReference type="ARBA" id="ARBA00008609"/>
    </source>
</evidence>
<name>A0A6I7HME9_9HYPH</name>
<dbReference type="Pfam" id="PF08669">
    <property type="entry name" value="GCV_T_C"/>
    <property type="match status" value="1"/>
</dbReference>
<comment type="caution">
    <text evidence="7">The sequence shown here is derived from an EMBL/GenBank/DDBJ whole genome shotgun (WGS) entry which is preliminary data.</text>
</comment>
<dbReference type="InterPro" id="IPR027266">
    <property type="entry name" value="TrmE/GcvT-like"/>
</dbReference>
<dbReference type="GO" id="GO:0016491">
    <property type="term" value="F:oxidoreductase activity"/>
    <property type="evidence" value="ECO:0007669"/>
    <property type="project" value="UniProtKB-KW"/>
</dbReference>
<dbReference type="Gene3D" id="3.30.70.1400">
    <property type="entry name" value="Aminomethyltransferase beta-barrel domains"/>
    <property type="match status" value="1"/>
</dbReference>
<comment type="similarity">
    <text evidence="1">Belongs to the GcvT family.</text>
</comment>
<organism evidence="7 8">
    <name type="scientific">Ciceribacter lividus</name>
    <dbReference type="NCBI Taxonomy" id="1197950"/>
    <lineage>
        <taxon>Bacteria</taxon>
        <taxon>Pseudomonadati</taxon>
        <taxon>Pseudomonadota</taxon>
        <taxon>Alphaproteobacteria</taxon>
        <taxon>Hyphomicrobiales</taxon>
        <taxon>Rhizobiaceae</taxon>
        <taxon>Ciceribacter</taxon>
    </lineage>
</organism>
<dbReference type="InterPro" id="IPR028896">
    <property type="entry name" value="GcvT/YgfZ/DmdA"/>
</dbReference>
<dbReference type="Gene3D" id="2.40.30.110">
    <property type="entry name" value="Aminomethyltransferase beta-barrel domains"/>
    <property type="match status" value="1"/>
</dbReference>